<comment type="caution">
    <text evidence="3">The sequence shown here is derived from an EMBL/GenBank/DDBJ whole genome shotgun (WGS) entry which is preliminary data.</text>
</comment>
<name>A0A2G9YZ76_9BACT</name>
<dbReference type="CDD" id="cd08547">
    <property type="entry name" value="Type_II_cohesin"/>
    <property type="match status" value="1"/>
</dbReference>
<dbReference type="Proteomes" id="UP000230273">
    <property type="component" value="Unassembled WGS sequence"/>
</dbReference>
<dbReference type="Gene3D" id="2.60.40.680">
    <property type="match status" value="1"/>
</dbReference>
<evidence type="ECO:0000256" key="1">
    <source>
        <dbReference type="SAM" id="Coils"/>
    </source>
</evidence>
<proteinExistence type="predicted"/>
<reference evidence="3 4" key="1">
    <citation type="submission" date="2017-09" db="EMBL/GenBank/DDBJ databases">
        <title>Depth-based differentiation of microbial function through sediment-hosted aquifers and enrichment of novel symbionts in the deep terrestrial subsurface.</title>
        <authorList>
            <person name="Probst A.J."/>
            <person name="Ladd B."/>
            <person name="Jarett J.K."/>
            <person name="Geller-Mcgrath D.E."/>
            <person name="Sieber C.M."/>
            <person name="Emerson J.B."/>
            <person name="Anantharaman K."/>
            <person name="Thomas B.C."/>
            <person name="Malmstrom R."/>
            <person name="Stieglmeier M."/>
            <person name="Klingl A."/>
            <person name="Woyke T."/>
            <person name="Ryan C.M."/>
            <person name="Banfield J.F."/>
        </authorList>
    </citation>
    <scope>NUCLEOTIDE SEQUENCE [LARGE SCALE GENOMIC DNA]</scope>
    <source>
        <strain evidence="3">CG23_combo_of_CG06-09_8_20_14_all_38_19</strain>
    </source>
</reference>
<accession>A0A2G9YZ76</accession>
<keyword evidence="2" id="KW-0472">Membrane</keyword>
<keyword evidence="1" id="KW-0175">Coiled coil</keyword>
<feature type="transmembrane region" description="Helical" evidence="2">
    <location>
        <begin position="478"/>
        <end position="499"/>
    </location>
</feature>
<dbReference type="InterPro" id="IPR008965">
    <property type="entry name" value="CBM2/CBM3_carb-bd_dom_sf"/>
</dbReference>
<gene>
    <name evidence="3" type="ORF">COX36_01585</name>
</gene>
<keyword evidence="2" id="KW-0812">Transmembrane</keyword>
<dbReference type="GO" id="GO:0030246">
    <property type="term" value="F:carbohydrate binding"/>
    <property type="evidence" value="ECO:0007669"/>
    <property type="project" value="InterPro"/>
</dbReference>
<protein>
    <submittedName>
        <fullName evidence="3">Uncharacterized protein</fullName>
    </submittedName>
</protein>
<organism evidence="3 4">
    <name type="scientific">Candidatus Nealsonbacteria bacterium CG23_combo_of_CG06-09_8_20_14_all_38_19</name>
    <dbReference type="NCBI Taxonomy" id="1974721"/>
    <lineage>
        <taxon>Bacteria</taxon>
        <taxon>Candidatus Nealsoniibacteriota</taxon>
    </lineage>
</organism>
<evidence type="ECO:0000313" key="3">
    <source>
        <dbReference type="EMBL" id="PIP23761.1"/>
    </source>
</evidence>
<feature type="coiled-coil region" evidence="1">
    <location>
        <begin position="519"/>
        <end position="558"/>
    </location>
</feature>
<sequence length="578" mass="65289">MSLFYLKKFKNTFRYLVFCFSFAFLFLGMVRETEAAQASFYVLPESGDYEVGNRFSVSVFINSDGAAINAAQSVVYFSADKLKVIEISKAGSIFTLWPEEVVYSNSEGKITFAGGLPSPGYTGEKGKILTIVFQGKSAGEAKVYFRDEAILANDARGTNIFSFSKGDVYKITVPTGVPPEIIKLPPLPKVYSPTHPQPDKWYSNNNPILKWDLPAGVAGVSTVFNQEFVYNVPSSSEGLFSSRNYSEVGDGIWYFRIRFQNKDGWGEISRFKVQIDTQAPHPFEIKVDNEGDPTNPQPILYFQAKDDTSGINHYEIKISQREVFSLLEVQTNPLRMPHQDPGLHPVQVKAVDNAGNSTLGTTEVPIESIPSPELSACPPTLVSGEEILHLEGNAPINHTVIVFLNRDGKTIKTWEVATDSKGSWSLEDSGLFKSGIYKISARAKNNKGAISNPSSECTLKIILSGISIGPWILRYQCLIWLALLILLILLIILVYIYLLSRREHRYIERESKDLRKKFYKEYNELKEDIRLQLEMFRKAKAERELTKEEEELEERLLKDLKDIEVVLDRELKDIERGR</sequence>
<dbReference type="SUPFAM" id="SSF49384">
    <property type="entry name" value="Carbohydrate-binding domain"/>
    <property type="match status" value="1"/>
</dbReference>
<dbReference type="AlphaFoldDB" id="A0A2G9YZ76"/>
<keyword evidence="2" id="KW-1133">Transmembrane helix</keyword>
<evidence type="ECO:0000313" key="4">
    <source>
        <dbReference type="Proteomes" id="UP000230273"/>
    </source>
</evidence>
<dbReference type="EMBL" id="PCRP01000024">
    <property type="protein sequence ID" value="PIP23761.1"/>
    <property type="molecule type" value="Genomic_DNA"/>
</dbReference>
<evidence type="ECO:0000256" key="2">
    <source>
        <dbReference type="SAM" id="Phobius"/>
    </source>
</evidence>